<dbReference type="OrthoDB" id="128115at2759"/>
<accession>A0A9W6UDL4</accession>
<evidence type="ECO:0000313" key="2">
    <source>
        <dbReference type="EMBL" id="GMF30223.1"/>
    </source>
</evidence>
<keyword evidence="3" id="KW-1185">Reference proteome</keyword>
<dbReference type="Proteomes" id="UP001165121">
    <property type="component" value="Unassembled WGS sequence"/>
</dbReference>
<sequence>MRFNRTLKQGLTKTFPKRISQKLITDVIENYNSTFHRSIGMTPSDAKGKVMDADLSHNQAEADRIEKEFEVGSSVLYRLKKQAFGKESARWSNAVYTIVGIDGYRVQIRSKNGHTLYKAPNDLKLLKQRLQTLLLIEAIFLRRKRSWIIRRHGLGILTKKLIDEYSQTNPEVSTTPEVNVKPMMVDTGVEAKPLVIDVGVSAKPSIVDVGINNTPIMNDAMVGEDAPDNTENYTFSDRDNDEIEEQKRSKQAVAEIFEVYPILAGLGIHPLASNGRQLTKYYIGKDAKTYSIRLNKLVLVPSINWSETYDHIRVVLTNDVRFLNYISERRERNEMGKEDKNTPHKVWEYIGSKRKRVNAPDGDIGDPKSNSFGSLVKNTQLLESNGLRKKIVPILNGTSKSTPIDNDGYVWVDGNSINVYGKESDRTKSAITKRVNWQLTLRSFINMVRAKGLELKIIGNEDKEIDVNDFAPIDGEARHGTMSGIDEDMEEKLSNADNDAKRILTDYYTQLYAKDIEIPFRLIPVVDTKNGVKQHPAYYFGQPTESRALNIMTEDKYKKHKQVSGAAWKAKLREEKKLDEQRRKNLDDNLKVLNDAILKSVYDIKRQSVEEYDHDDNLQKLHDDSETVFQAYGEAQKRYEEAKEAVRGSNSKSARSALKAATAAMRATKAVFQVKAKRYSDASGSGLEGRGLRGAGVAPLEGVVRRGRTYNLNEIQGLATLSAYTYKQLGSKYIRIPDLDAKTLVIVQPNRRKCGPKCPISDSLQAMIKTLVYKNHIDQDAYDKLSIDDKKLFKEILAITHLQYNFHDKLTDPLETLRAEYDKLKGEMELGNDNPSIIKQLKSLTVDMYSNRLIGDNEFKQIITRLL</sequence>
<protein>
    <submittedName>
        <fullName evidence="2">Unnamed protein product</fullName>
    </submittedName>
</protein>
<keyword evidence="1" id="KW-0175">Coiled coil</keyword>
<dbReference type="AlphaFoldDB" id="A0A9W6UDL4"/>
<feature type="coiled-coil region" evidence="1">
    <location>
        <begin position="569"/>
        <end position="596"/>
    </location>
</feature>
<reference evidence="2" key="1">
    <citation type="submission" date="2023-04" db="EMBL/GenBank/DDBJ databases">
        <title>Phytophthora fragariaefolia NBRC 109709.</title>
        <authorList>
            <person name="Ichikawa N."/>
            <person name="Sato H."/>
            <person name="Tonouchi N."/>
        </authorList>
    </citation>
    <scope>NUCLEOTIDE SEQUENCE</scope>
    <source>
        <strain evidence="2">NBRC 109709</strain>
    </source>
</reference>
<gene>
    <name evidence="2" type="ORF">Pfra01_000663700</name>
</gene>
<proteinExistence type="predicted"/>
<organism evidence="2 3">
    <name type="scientific">Phytophthora fragariaefolia</name>
    <dbReference type="NCBI Taxonomy" id="1490495"/>
    <lineage>
        <taxon>Eukaryota</taxon>
        <taxon>Sar</taxon>
        <taxon>Stramenopiles</taxon>
        <taxon>Oomycota</taxon>
        <taxon>Peronosporomycetes</taxon>
        <taxon>Peronosporales</taxon>
        <taxon>Peronosporaceae</taxon>
        <taxon>Phytophthora</taxon>
    </lineage>
</organism>
<name>A0A9W6UDL4_9STRA</name>
<comment type="caution">
    <text evidence="2">The sequence shown here is derived from an EMBL/GenBank/DDBJ whole genome shotgun (WGS) entry which is preliminary data.</text>
</comment>
<evidence type="ECO:0000313" key="3">
    <source>
        <dbReference type="Proteomes" id="UP001165121"/>
    </source>
</evidence>
<dbReference type="EMBL" id="BSXT01000570">
    <property type="protein sequence ID" value="GMF30223.1"/>
    <property type="molecule type" value="Genomic_DNA"/>
</dbReference>
<evidence type="ECO:0000256" key="1">
    <source>
        <dbReference type="SAM" id="Coils"/>
    </source>
</evidence>